<organism evidence="1 2">
    <name type="scientific">Pristionchus fissidentatus</name>
    <dbReference type="NCBI Taxonomy" id="1538716"/>
    <lineage>
        <taxon>Eukaryota</taxon>
        <taxon>Metazoa</taxon>
        <taxon>Ecdysozoa</taxon>
        <taxon>Nematoda</taxon>
        <taxon>Chromadorea</taxon>
        <taxon>Rhabditida</taxon>
        <taxon>Rhabditina</taxon>
        <taxon>Diplogasteromorpha</taxon>
        <taxon>Diplogasteroidea</taxon>
        <taxon>Neodiplogasteridae</taxon>
        <taxon>Pristionchus</taxon>
    </lineage>
</organism>
<accession>A0AAV5VN39</accession>
<comment type="caution">
    <text evidence="1">The sequence shown here is derived from an EMBL/GenBank/DDBJ whole genome shotgun (WGS) entry which is preliminary data.</text>
</comment>
<dbReference type="AlphaFoldDB" id="A0AAV5VN39"/>
<keyword evidence="2" id="KW-1185">Reference proteome</keyword>
<name>A0AAV5VN39_9BILA</name>
<evidence type="ECO:0000313" key="2">
    <source>
        <dbReference type="Proteomes" id="UP001432322"/>
    </source>
</evidence>
<dbReference type="Proteomes" id="UP001432322">
    <property type="component" value="Unassembled WGS sequence"/>
</dbReference>
<dbReference type="EMBL" id="BTSY01000003">
    <property type="protein sequence ID" value="GMT20831.1"/>
    <property type="molecule type" value="Genomic_DNA"/>
</dbReference>
<proteinExistence type="predicted"/>
<sequence length="179" mass="21048">MESAVATSDFWIFSGKDGGVDTVVSELLHDKKYFFLTMKRRYSGEKIPEDKLPDPKSGFDGFLSIISRLFRRAFIACLDLTKFDFKTLHSSEMRSNLEKLKIFIHVKALNIFLKAKNYCERGFFDFISIIRSSELWLIFDYPIDWKLIEKLPPYQSLRVKSRTEEDKFVDDSMFIALLR</sequence>
<evidence type="ECO:0000313" key="1">
    <source>
        <dbReference type="EMBL" id="GMT20831.1"/>
    </source>
</evidence>
<protein>
    <submittedName>
        <fullName evidence="1">Uncharacterized protein</fullName>
    </submittedName>
</protein>
<gene>
    <name evidence="1" type="ORF">PFISCL1PPCAC_12128</name>
</gene>
<reference evidence="1" key="1">
    <citation type="submission" date="2023-10" db="EMBL/GenBank/DDBJ databases">
        <title>Genome assembly of Pristionchus species.</title>
        <authorList>
            <person name="Yoshida K."/>
            <person name="Sommer R.J."/>
        </authorList>
    </citation>
    <scope>NUCLEOTIDE SEQUENCE</scope>
    <source>
        <strain evidence="1">RS5133</strain>
    </source>
</reference>
<feature type="non-terminal residue" evidence="1">
    <location>
        <position position="179"/>
    </location>
</feature>